<sequence length="1971" mass="211589">MGHGSRCEGCHEGAAPFGALGGPAGDLAALEDAALAAVSAEDVREVLRLAPPELQRAVLDVVRLGGRKKMPAGAPEQVLRTMRHGDRSRSGRLRAYLAGVFTHGFGNAEELGPDDCVELLDADTAGAVLARAPRLRALLAWDAPLPFVRWALVRVVAEDRPLAVVALGLLAAEPAERMPGVREMWDALREKHPALPGRPADVAALRAVAAGELEAVPEPERLAVELDELRGRFASAAGAAERIAERLREGRRPEDGDVAGVQLAAAGFDGLAARILPGERPAGIDELASALQAALDAGRGDDRVSALRRIEGPDAVAGLLAEIREAAAGGDDGDGLAVFAELLEARTVDQSRAPELAQRARAALPDRWVGLVDHALMGQLSIAPAEPAAPAQPPAQAEPPAAEPASADLPGEPEEPKPPSVPANVPAPRRAPETVRADESELAGLDAYLQAVDPPPQPSGTQPQQSGTRARRRREQVVPPPAEPQAPAPPEPGLAEGLAEAEAAALRDRRFGLAAWLRRAAGRPDAEVNARRCAALAPEMGVFAGPLSAEFADAARVLDAKALADDPAGAVLAWAASIRAGLVYPEAARLAESLNVVVSGQAVLRECGEAFAQAARAGVYLSPGMDGWIRGAARLAQAREDAAAEAARLLDEAPRRTIKLARATEVWKALLLADGEIRRLLRLAAEDDAARADEVAAEVVRLRGGAAIERLIEDTDRRVNAPKKGKPIIAGARRKLHERIDDAIGAAGRWAAAVKEHEDAASGDRDWRAGPLRQLRDAVRGRREEAGAALGALAAGAGAEAADAARHLLDGAFALLDGERQPESEPPAAHVLNRDLLPAAGLALDPRTLEPVGEIALADLVSVAHAGPPDWTEVFQARAERLDHAGTETVVSVLESIDAHAAAPLRARRDELVREARAARDERVEGLRDLVAVSRRDGLLSEGQEREAEEALRLLGASGRNDFDRIGRELDELRARLERWCEASVRAARGLLAEARENGDLRPADVQRIEGHIDARDLTTAREFIAQLKAGKQLPETADNPDFGRFYPAFPDVFHRHSQQTGKRARKQETSGYIEELKDALIAGREVNEPELRDLLDGASLDIPKLREASRRVAGEGLRKWMNLREGRSKTAGNLRSLIDAILKMVGLEGTQEESRQGPDRMWIVLDGVRHVGSVGGALLPAFGSQKSPSGGRLRLLLHWGRPAPQQLIDLLNGQPEGETVLVLYFGVLSADDRAQLGQAARKRPAPVAGVLDDAAIGYLACRPQDWSVAVALMAPFTATDPYAPIGGVPEEMFYGRSQQLRQVTDRRGPSFVFGGRQLGKSALLRKAERDLASDPNRTVIFETIQTVGKVRSISLWPILGDKLAKAGVVRSGLTGRDQVIDAVRGWADADRNRQLLILLDEADAFLNRDAERGRFEDVTALRALMEDTGRRVKVVWAGLHQTARFHGLPNQPLAQLGEPIAIGPLDPQDAFDLLVRPLATLGFTFPETLAARMIAEANNAPALVQLFAGKLLALLRETPRQLPYTITAEDVAEVWRDQNLVEGFRQRFDYTLTLDKRYKVIAYTVALHALAGGAEEALTVRELREECTYWWERGFGECSGDDFRSLLAECVNLGVLGVDEGRYRLRTPHVLRLLGGVREIEGVLEGAADFDGPDEFDAHSYRMPHLDGPDRAPLSIGQITGLLRPGRLVHVVAGSAALHAERVTASLLAMPSDRPDLEIRVVRPGEGTFDSAVLRARRHPGHDVIVVDLHASRDGEQFERRFAEARHAVADPAGEGTLSVVLVAGPAAAPGWLRCAADDDVELVPLRRFDPPAIRQWMLEDSLGFPDDAGQRELLRRTGGWPTLVGRVVTALAGRDPDQALDNVLRQVRAKPAAFLDDTGVRADPCLAAAWRVLVDEDDRGSAADLTTLLTLYGEEGTLELTPAALHEHGYTATADLVEALRVLGALEPVDDGLACEPVLTDATRRATAG</sequence>
<feature type="region of interest" description="Disordered" evidence="1">
    <location>
        <begin position="450"/>
        <end position="499"/>
    </location>
</feature>
<feature type="compositionally biased region" description="Low complexity" evidence="1">
    <location>
        <begin position="459"/>
        <end position="468"/>
    </location>
</feature>
<dbReference type="RefSeq" id="WP_089325001.1">
    <property type="nucleotide sequence ID" value="NZ_FZOR01000004.1"/>
</dbReference>
<feature type="compositionally biased region" description="Pro residues" evidence="1">
    <location>
        <begin position="478"/>
        <end position="492"/>
    </location>
</feature>
<evidence type="ECO:0000313" key="3">
    <source>
        <dbReference type="Proteomes" id="UP000198318"/>
    </source>
</evidence>
<name>A0A239EJW9_9ACTN</name>
<keyword evidence="3" id="KW-1185">Reference proteome</keyword>
<gene>
    <name evidence="2" type="ORF">SAMN05443665_100495</name>
</gene>
<dbReference type="OrthoDB" id="6951663at2"/>
<dbReference type="Proteomes" id="UP000198318">
    <property type="component" value="Unassembled WGS sequence"/>
</dbReference>
<organism evidence="2 3">
    <name type="scientific">Actinomadura meyerae</name>
    <dbReference type="NCBI Taxonomy" id="240840"/>
    <lineage>
        <taxon>Bacteria</taxon>
        <taxon>Bacillati</taxon>
        <taxon>Actinomycetota</taxon>
        <taxon>Actinomycetes</taxon>
        <taxon>Streptosporangiales</taxon>
        <taxon>Thermomonosporaceae</taxon>
        <taxon>Actinomadura</taxon>
    </lineage>
</organism>
<proteinExistence type="predicted"/>
<evidence type="ECO:0000313" key="2">
    <source>
        <dbReference type="EMBL" id="SNS44946.1"/>
    </source>
</evidence>
<protein>
    <submittedName>
        <fullName evidence="2">Uncharacterized protein</fullName>
    </submittedName>
</protein>
<dbReference type="SUPFAM" id="SSF52540">
    <property type="entry name" value="P-loop containing nucleoside triphosphate hydrolases"/>
    <property type="match status" value="1"/>
</dbReference>
<dbReference type="InterPro" id="IPR027417">
    <property type="entry name" value="P-loop_NTPase"/>
</dbReference>
<accession>A0A239EJW9</accession>
<dbReference type="EMBL" id="FZOR01000004">
    <property type="protein sequence ID" value="SNS44946.1"/>
    <property type="molecule type" value="Genomic_DNA"/>
</dbReference>
<reference evidence="2 3" key="1">
    <citation type="submission" date="2017-06" db="EMBL/GenBank/DDBJ databases">
        <authorList>
            <person name="Kim H.J."/>
            <person name="Triplett B.A."/>
        </authorList>
    </citation>
    <scope>NUCLEOTIDE SEQUENCE [LARGE SCALE GENOMIC DNA]</scope>
    <source>
        <strain evidence="2 3">DSM 44715</strain>
    </source>
</reference>
<evidence type="ECO:0000256" key="1">
    <source>
        <dbReference type="SAM" id="MobiDB-lite"/>
    </source>
</evidence>
<feature type="region of interest" description="Disordered" evidence="1">
    <location>
        <begin position="386"/>
        <end position="437"/>
    </location>
</feature>